<proteinExistence type="predicted"/>
<keyword evidence="1" id="KW-0456">Lyase</keyword>
<name>A0ACC5VV52_9GAMM</name>
<dbReference type="EMBL" id="JABYQT010000004">
    <property type="protein sequence ID" value="MBZ5487527.1"/>
    <property type="molecule type" value="Genomic_DNA"/>
</dbReference>
<accession>A0ACC5VV52</accession>
<organism evidence="1 2">
    <name type="scientific">Vreelandella aquamarina</name>
    <dbReference type="NCBI Taxonomy" id="77097"/>
    <lineage>
        <taxon>Bacteria</taxon>
        <taxon>Pseudomonadati</taxon>
        <taxon>Pseudomonadota</taxon>
        <taxon>Gammaproteobacteria</taxon>
        <taxon>Oceanospirillales</taxon>
        <taxon>Halomonadaceae</taxon>
        <taxon>Vreelandella</taxon>
    </lineage>
</organism>
<gene>
    <name evidence="1" type="primary">aroQ</name>
    <name evidence="1" type="ORF">HW452_08315</name>
</gene>
<evidence type="ECO:0000313" key="2">
    <source>
        <dbReference type="Proteomes" id="UP001319846"/>
    </source>
</evidence>
<reference evidence="1" key="1">
    <citation type="submission" date="2020-06" db="EMBL/GenBank/DDBJ databases">
        <title>Whole Genome Sequence of Halomonas aquamarina MB598.</title>
        <authorList>
            <person name="Pervaiz M."/>
            <person name="Fariq A."/>
            <person name="Yasmin A."/>
            <person name="Welch M."/>
        </authorList>
    </citation>
    <scope>NUCLEOTIDE SEQUENCE</scope>
    <source>
        <strain evidence="1">MB598</strain>
    </source>
</reference>
<dbReference type="EC" id="4.2.1.10" evidence="1"/>
<dbReference type="Proteomes" id="UP001319846">
    <property type="component" value="Unassembled WGS sequence"/>
</dbReference>
<keyword evidence="2" id="KW-1185">Reference proteome</keyword>
<sequence>MPTTPRVLVLHGPNLNLLGTRQPEIYGAETLDDVNSLLREKAVAAGWDIECQQSNHEGVLIDAIHDARLDGTQAIIINPAAYTHTSVAILDALNAFDGRVIEVHISNVHKRESFRHHSYISLRADGVIAGLGIQGYLVALESIIKAYKK</sequence>
<evidence type="ECO:0000313" key="1">
    <source>
        <dbReference type="EMBL" id="MBZ5487527.1"/>
    </source>
</evidence>
<comment type="caution">
    <text evidence="1">The sequence shown here is derived from an EMBL/GenBank/DDBJ whole genome shotgun (WGS) entry which is preliminary data.</text>
</comment>
<protein>
    <submittedName>
        <fullName evidence="1">Type II 3-dehydroquinate dehydratase</fullName>
        <ecNumber evidence="1">4.2.1.10</ecNumber>
    </submittedName>
</protein>